<dbReference type="PANTHER" id="PTHR43072">
    <property type="entry name" value="N-ACETYLTRANSFERASE"/>
    <property type="match status" value="1"/>
</dbReference>
<protein>
    <submittedName>
        <fullName evidence="4">Acetyltransferase</fullName>
    </submittedName>
</protein>
<dbReference type="InterPro" id="IPR000182">
    <property type="entry name" value="GNAT_dom"/>
</dbReference>
<reference evidence="4" key="1">
    <citation type="journal article" date="2014" name="Int. J. Syst. Evol. Microbiol.">
        <title>Complete genome of a new Firmicutes species belonging to the dominant human colonic microbiota ('Ruminococcus bicirculans') reveals two chromosomes and a selective capacity to utilize plant glucans.</title>
        <authorList>
            <consortium name="NISC Comparative Sequencing Program"/>
            <person name="Wegmann U."/>
            <person name="Louis P."/>
            <person name="Goesmann A."/>
            <person name="Henrissat B."/>
            <person name="Duncan S.H."/>
            <person name="Flint H.J."/>
        </authorList>
    </citation>
    <scope>NUCLEOTIDE SEQUENCE</scope>
    <source>
        <strain evidence="4">NBRC 103408</strain>
    </source>
</reference>
<dbReference type="EMBL" id="BSNF01000008">
    <property type="protein sequence ID" value="GLQ07263.1"/>
    <property type="molecule type" value="Genomic_DNA"/>
</dbReference>
<dbReference type="Gene3D" id="3.40.630.30">
    <property type="match status" value="1"/>
</dbReference>
<evidence type="ECO:0000259" key="3">
    <source>
        <dbReference type="PROSITE" id="PS51186"/>
    </source>
</evidence>
<dbReference type="SUPFAM" id="SSF55729">
    <property type="entry name" value="Acyl-CoA N-acyltransferases (Nat)"/>
    <property type="match status" value="1"/>
</dbReference>
<dbReference type="PANTHER" id="PTHR43072:SF23">
    <property type="entry name" value="UPF0039 PROTEIN C11D3.02C"/>
    <property type="match status" value="1"/>
</dbReference>
<keyword evidence="5" id="KW-1185">Reference proteome</keyword>
<dbReference type="CDD" id="cd04301">
    <property type="entry name" value="NAT_SF"/>
    <property type="match status" value="1"/>
</dbReference>
<organism evidence="4 5">
    <name type="scientific">Sneathiella chinensis</name>
    <dbReference type="NCBI Taxonomy" id="349750"/>
    <lineage>
        <taxon>Bacteria</taxon>
        <taxon>Pseudomonadati</taxon>
        <taxon>Pseudomonadota</taxon>
        <taxon>Alphaproteobacteria</taxon>
        <taxon>Sneathiellales</taxon>
        <taxon>Sneathiellaceae</taxon>
        <taxon>Sneathiella</taxon>
    </lineage>
</organism>
<dbReference type="PROSITE" id="PS51186">
    <property type="entry name" value="GNAT"/>
    <property type="match status" value="1"/>
</dbReference>
<comment type="caution">
    <text evidence="4">The sequence shown here is derived from an EMBL/GenBank/DDBJ whole genome shotgun (WGS) entry which is preliminary data.</text>
</comment>
<feature type="domain" description="N-acetyltransferase" evidence="3">
    <location>
        <begin position="6"/>
        <end position="157"/>
    </location>
</feature>
<reference evidence="4" key="2">
    <citation type="submission" date="2023-01" db="EMBL/GenBank/DDBJ databases">
        <title>Draft genome sequence of Sneathiella chinensis strain NBRC 103408.</title>
        <authorList>
            <person name="Sun Q."/>
            <person name="Mori K."/>
        </authorList>
    </citation>
    <scope>NUCLEOTIDE SEQUENCE</scope>
    <source>
        <strain evidence="4">NBRC 103408</strain>
    </source>
</reference>
<evidence type="ECO:0000313" key="5">
    <source>
        <dbReference type="Proteomes" id="UP001161409"/>
    </source>
</evidence>
<sequence length="157" mass="17568">MLSEKITIRKAREQDILGIVRLLADDPLGAQRETATEPLALFYRDAFAKMERQEGNDYYIAEEDGQILGCMQVTMIAGLSRKGMTRCQIEGVRIASDCRSAGVGRHMIKYAIRLAKQAGCGLVQLTTDKTREDAHRFYEKLGFEPSHVGMKLDLTGK</sequence>
<evidence type="ECO:0000313" key="4">
    <source>
        <dbReference type="EMBL" id="GLQ07263.1"/>
    </source>
</evidence>
<proteinExistence type="predicted"/>
<gene>
    <name evidence="4" type="ORF">GCM10007924_24840</name>
</gene>
<evidence type="ECO:0000256" key="1">
    <source>
        <dbReference type="ARBA" id="ARBA00022679"/>
    </source>
</evidence>
<evidence type="ECO:0000256" key="2">
    <source>
        <dbReference type="ARBA" id="ARBA00023315"/>
    </source>
</evidence>
<accession>A0ABQ5U7T2</accession>
<dbReference type="InterPro" id="IPR016181">
    <property type="entry name" value="Acyl_CoA_acyltransferase"/>
</dbReference>
<name>A0ABQ5U7T2_9PROT</name>
<dbReference type="Proteomes" id="UP001161409">
    <property type="component" value="Unassembled WGS sequence"/>
</dbReference>
<keyword evidence="1" id="KW-0808">Transferase</keyword>
<dbReference type="RefSeq" id="WP_169561318.1">
    <property type="nucleotide sequence ID" value="NZ_BSNF01000008.1"/>
</dbReference>
<dbReference type="Pfam" id="PF00583">
    <property type="entry name" value="Acetyltransf_1"/>
    <property type="match status" value="1"/>
</dbReference>
<keyword evidence="2" id="KW-0012">Acyltransferase</keyword>